<dbReference type="GO" id="GO:0016887">
    <property type="term" value="F:ATP hydrolysis activity"/>
    <property type="evidence" value="ECO:0007669"/>
    <property type="project" value="InterPro"/>
</dbReference>
<protein>
    <submittedName>
        <fullName evidence="2">ATP-binding protein</fullName>
    </submittedName>
</protein>
<dbReference type="PANTHER" id="PTHR35894">
    <property type="entry name" value="GENERAL SECRETION PATHWAY PROTEIN A-RELATED"/>
    <property type="match status" value="1"/>
</dbReference>
<dbReference type="Proteomes" id="UP000316330">
    <property type="component" value="Unassembled WGS sequence"/>
</dbReference>
<dbReference type="InterPro" id="IPR027417">
    <property type="entry name" value="P-loop_NTPase"/>
</dbReference>
<dbReference type="PANTHER" id="PTHR35894:SF1">
    <property type="entry name" value="PHOSPHORIBULOKINASE _ URIDINE KINASE FAMILY"/>
    <property type="match status" value="1"/>
</dbReference>
<dbReference type="RefSeq" id="WP_144699791.1">
    <property type="nucleotide sequence ID" value="NZ_VNJJ01000003.1"/>
</dbReference>
<dbReference type="AlphaFoldDB" id="A0A559JQM8"/>
<dbReference type="SUPFAM" id="SSF52540">
    <property type="entry name" value="P-loop containing nucleoside triphosphate hydrolases"/>
    <property type="match status" value="1"/>
</dbReference>
<evidence type="ECO:0000313" key="3">
    <source>
        <dbReference type="Proteomes" id="UP000316330"/>
    </source>
</evidence>
<dbReference type="GO" id="GO:0005524">
    <property type="term" value="F:ATP binding"/>
    <property type="evidence" value="ECO:0007669"/>
    <property type="project" value="UniProtKB-KW"/>
</dbReference>
<keyword evidence="3" id="KW-1185">Reference proteome</keyword>
<organism evidence="2 3">
    <name type="scientific">Cohnella terricola</name>
    <dbReference type="NCBI Taxonomy" id="1289167"/>
    <lineage>
        <taxon>Bacteria</taxon>
        <taxon>Bacillati</taxon>
        <taxon>Bacillota</taxon>
        <taxon>Bacilli</taxon>
        <taxon>Bacillales</taxon>
        <taxon>Paenibacillaceae</taxon>
        <taxon>Cohnella</taxon>
    </lineage>
</organism>
<dbReference type="EMBL" id="VNJJ01000003">
    <property type="protein sequence ID" value="TVY02168.1"/>
    <property type="molecule type" value="Genomic_DNA"/>
</dbReference>
<evidence type="ECO:0000259" key="1">
    <source>
        <dbReference type="Pfam" id="PF13401"/>
    </source>
</evidence>
<name>A0A559JQM8_9BACL</name>
<proteinExistence type="predicted"/>
<feature type="domain" description="ORC1/DEAH AAA+ ATPase" evidence="1">
    <location>
        <begin position="43"/>
        <end position="175"/>
    </location>
</feature>
<keyword evidence="2" id="KW-0547">Nucleotide-binding</keyword>
<dbReference type="InterPro" id="IPR049945">
    <property type="entry name" value="AAA_22"/>
</dbReference>
<reference evidence="2 3" key="1">
    <citation type="submission" date="2019-07" db="EMBL/GenBank/DDBJ databases">
        <authorList>
            <person name="Kim J."/>
        </authorList>
    </citation>
    <scope>NUCLEOTIDE SEQUENCE [LARGE SCALE GENOMIC DNA]</scope>
    <source>
        <strain evidence="2 3">G13</strain>
    </source>
</reference>
<keyword evidence="2" id="KW-0067">ATP-binding</keyword>
<dbReference type="InterPro" id="IPR052026">
    <property type="entry name" value="ExeA_AAA_ATPase_DNA-bind"/>
</dbReference>
<comment type="caution">
    <text evidence="2">The sequence shown here is derived from an EMBL/GenBank/DDBJ whole genome shotgun (WGS) entry which is preliminary data.</text>
</comment>
<gene>
    <name evidence="2" type="ORF">FPZ45_06920</name>
</gene>
<accession>A0A559JQM8</accession>
<dbReference type="Gene3D" id="3.40.50.300">
    <property type="entry name" value="P-loop containing nucleotide triphosphate hydrolases"/>
    <property type="match status" value="1"/>
</dbReference>
<dbReference type="OrthoDB" id="8903747at2"/>
<sequence length="320" mass="37751">MNRPNVTPGTHPIEQGHYIVPTREVLRLMESMIKIVANRMPGMIVYGRPRIGKSKAVEYALNYLPNKLGAPIPIFITNSNLYRVPSEEKFFKDILNDFHLPDPIKRKPTELRRQIVNLLMEHGEKSRLRRVILIIDEAHRLTEYHYNWLMDIYNELDRMKISMTVICIGQPELLSRRTYFLEQKKAQIIGRFMTHEHEFFGIRSKDDIRFLFKCYDQVSEYPENSGWSYTRYYFQEAFEQGDRLENSATEVFELFKEIRKEHGLSNSIEIPMEYLAYTVENAFKTYGANGEAANWLTVNHWREAIKSSGYIESEIYMALA</sequence>
<dbReference type="Pfam" id="PF13401">
    <property type="entry name" value="AAA_22"/>
    <property type="match status" value="1"/>
</dbReference>
<evidence type="ECO:0000313" key="2">
    <source>
        <dbReference type="EMBL" id="TVY02168.1"/>
    </source>
</evidence>